<feature type="region of interest" description="Disordered" evidence="2">
    <location>
        <begin position="47"/>
        <end position="87"/>
    </location>
</feature>
<dbReference type="InterPro" id="IPR052344">
    <property type="entry name" value="Transposase-related"/>
</dbReference>
<sequence length="497" mass="56536">MSNTEEIEKLKQQLAALEQQVQSLTEDKIELQSQLQHVLAQLKLSRSKRFGKQSEKAPKGTFNEAEQSKPKNPPKHHNKGRKALPEHLEREEVIYEIEKPVCQCCGEGMQACGSEESEQLKIIPAKISVIKHKRTKYACRHCEQTNTKTSIITAPKPAQPIPQSIASAEALAAVVTAKYCDALPLYRQAEILKRGGLDISRSTLANWCIKSANLAKPVVNLFRRHLIAQSSLYADETRVQVLAEPGKAASTNSYMWVYRNSEYSEQPVVIYDYQPGRGHQYPEAFLKGFSGHLLCDGYAAYGCLENVTLACCWAHVRRYYTDALKAQPKKTGRATVALSYIQKLYAIEQQARKLSPEKRVALRQEKAKPILEKFKRWLDEAQPLVTPKSYIGKAISYTLNRWDELCQYLEHGDLGIDNNVTERDIRPFTTGRKNWMFSQSVNGANASAVLYSLVMTCRANDINPYYYFQHLFEELPKREKGSDLTDLLPWNIEFEVE</sequence>
<evidence type="ECO:0000256" key="2">
    <source>
        <dbReference type="SAM" id="MobiDB-lite"/>
    </source>
</evidence>
<accession>A0AAE9YZ71</accession>
<dbReference type="AlphaFoldDB" id="A0AAE9YZ71"/>
<evidence type="ECO:0000259" key="5">
    <source>
        <dbReference type="Pfam" id="PF13817"/>
    </source>
</evidence>
<dbReference type="Pfam" id="PF03050">
    <property type="entry name" value="DDE_Tnp_IS66"/>
    <property type="match status" value="1"/>
</dbReference>
<dbReference type="EMBL" id="CP059733">
    <property type="protein sequence ID" value="WDE03896.1"/>
    <property type="molecule type" value="Genomic_DNA"/>
</dbReference>
<name>A0AAE9YZ71_9GAMM</name>
<dbReference type="PANTHER" id="PTHR33678">
    <property type="entry name" value="BLL1576 PROTEIN"/>
    <property type="match status" value="1"/>
</dbReference>
<dbReference type="NCBIfam" id="NF033517">
    <property type="entry name" value="transpos_IS66"/>
    <property type="match status" value="1"/>
</dbReference>
<protein>
    <submittedName>
        <fullName evidence="6">IS66 family transposase</fullName>
    </submittedName>
</protein>
<organism evidence="6 7">
    <name type="scientific">Thalassomonas viridans</name>
    <dbReference type="NCBI Taxonomy" id="137584"/>
    <lineage>
        <taxon>Bacteria</taxon>
        <taxon>Pseudomonadati</taxon>
        <taxon>Pseudomonadota</taxon>
        <taxon>Gammaproteobacteria</taxon>
        <taxon>Alteromonadales</taxon>
        <taxon>Colwelliaceae</taxon>
        <taxon>Thalassomonas</taxon>
    </lineage>
</organism>
<dbReference type="Proteomes" id="UP000032352">
    <property type="component" value="Chromosome"/>
</dbReference>
<keyword evidence="7" id="KW-1185">Reference proteome</keyword>
<keyword evidence="1" id="KW-0175">Coiled coil</keyword>
<evidence type="ECO:0000313" key="7">
    <source>
        <dbReference type="Proteomes" id="UP000032352"/>
    </source>
</evidence>
<proteinExistence type="predicted"/>
<dbReference type="Pfam" id="PF13005">
    <property type="entry name" value="zf-IS66"/>
    <property type="match status" value="1"/>
</dbReference>
<evidence type="ECO:0000259" key="3">
    <source>
        <dbReference type="Pfam" id="PF03050"/>
    </source>
</evidence>
<feature type="domain" description="Transposase IS66 C-terminal" evidence="5">
    <location>
        <begin position="452"/>
        <end position="490"/>
    </location>
</feature>
<reference evidence="6 7" key="2">
    <citation type="journal article" date="2022" name="Mar. Drugs">
        <title>Bioassay-Guided Fractionation Leads to the Detection of Cholic Acid Generated by the Rare Thalassomonas sp.</title>
        <authorList>
            <person name="Pheiffer F."/>
            <person name="Schneider Y.K."/>
            <person name="Hansen E.H."/>
            <person name="Andersen J.H."/>
            <person name="Isaksson J."/>
            <person name="Busche T."/>
            <person name="R C."/>
            <person name="Kalinowski J."/>
            <person name="Zyl L.V."/>
            <person name="Trindade M."/>
        </authorList>
    </citation>
    <scope>NUCLEOTIDE SEQUENCE [LARGE SCALE GENOMIC DNA]</scope>
    <source>
        <strain evidence="6 7">XOM25</strain>
    </source>
</reference>
<dbReference type="InterPro" id="IPR024474">
    <property type="entry name" value="Znf_dom_IS66"/>
</dbReference>
<dbReference type="InterPro" id="IPR039552">
    <property type="entry name" value="IS66_C"/>
</dbReference>
<dbReference type="Pfam" id="PF13817">
    <property type="entry name" value="DDE_Tnp_IS66_C"/>
    <property type="match status" value="1"/>
</dbReference>
<dbReference type="KEGG" id="tvd:SG34_021350"/>
<dbReference type="InterPro" id="IPR004291">
    <property type="entry name" value="Transposase_IS66_central"/>
</dbReference>
<dbReference type="PANTHER" id="PTHR33678:SF1">
    <property type="entry name" value="BLL1576 PROTEIN"/>
    <property type="match status" value="1"/>
</dbReference>
<evidence type="ECO:0000313" key="6">
    <source>
        <dbReference type="EMBL" id="WDE03896.1"/>
    </source>
</evidence>
<feature type="compositionally biased region" description="Basic residues" evidence="2">
    <location>
        <begin position="72"/>
        <end position="82"/>
    </location>
</feature>
<feature type="domain" description="Transposase IS66 central" evidence="3">
    <location>
        <begin position="164"/>
        <end position="445"/>
    </location>
</feature>
<dbReference type="RefSeq" id="WP_274038372.1">
    <property type="nucleotide sequence ID" value="NZ_CP059733.1"/>
</dbReference>
<gene>
    <name evidence="6" type="ORF">SG34_021350</name>
</gene>
<feature type="domain" description="Transposase IS66 zinc-finger binding" evidence="4">
    <location>
        <begin position="101"/>
        <end position="143"/>
    </location>
</feature>
<evidence type="ECO:0000256" key="1">
    <source>
        <dbReference type="SAM" id="Coils"/>
    </source>
</evidence>
<reference evidence="6 7" key="1">
    <citation type="journal article" date="2015" name="Genome Announc.">
        <title>Draft Genome Sequences of Marine Isolates of Thalassomonas viridans and Thalassomonas actiniarum.</title>
        <authorList>
            <person name="Olonade I."/>
            <person name="van Zyl L.J."/>
            <person name="Trindade M."/>
        </authorList>
    </citation>
    <scope>NUCLEOTIDE SEQUENCE [LARGE SCALE GENOMIC DNA]</scope>
    <source>
        <strain evidence="6 7">XOM25</strain>
    </source>
</reference>
<evidence type="ECO:0000259" key="4">
    <source>
        <dbReference type="Pfam" id="PF13005"/>
    </source>
</evidence>
<feature type="coiled-coil region" evidence="1">
    <location>
        <begin position="7"/>
        <end position="41"/>
    </location>
</feature>